<dbReference type="GO" id="GO:0008743">
    <property type="term" value="F:L-threonine 3-dehydrogenase activity"/>
    <property type="evidence" value="ECO:0007669"/>
    <property type="project" value="TreeGrafter"/>
</dbReference>
<dbReference type="PANTHER" id="PTHR42687">
    <property type="entry name" value="L-THREONINE 3-DEHYDROGENASE"/>
    <property type="match status" value="1"/>
</dbReference>
<dbReference type="SUPFAM" id="SSF51735">
    <property type="entry name" value="NAD(P)-binding Rossmann-fold domains"/>
    <property type="match status" value="1"/>
</dbReference>
<dbReference type="PANTHER" id="PTHR42687:SF1">
    <property type="entry name" value="L-THREONINE 3-DEHYDROGENASE, MITOCHONDRIAL"/>
    <property type="match status" value="1"/>
</dbReference>
<evidence type="ECO:0000313" key="3">
    <source>
        <dbReference type="EMBL" id="NEN23870.1"/>
    </source>
</evidence>
<name>A0A7K3WQD4_9FLAO</name>
<accession>A0A7K3WQD4</accession>
<reference evidence="3 4" key="1">
    <citation type="submission" date="2020-02" db="EMBL/GenBank/DDBJ databases">
        <title>Out from the shadows clarifying the taxonomy of the family Cryomorphaceae and related taxa by utilizing the GTDB taxonomic framework.</title>
        <authorList>
            <person name="Bowman J.P."/>
        </authorList>
    </citation>
    <scope>NUCLEOTIDE SEQUENCE [LARGE SCALE GENOMIC DNA]</scope>
    <source>
        <strain evidence="3 4">QSSC 1-22</strain>
    </source>
</reference>
<proteinExistence type="inferred from homology"/>
<gene>
    <name evidence="3" type="ORF">G3O08_10195</name>
</gene>
<dbReference type="AlphaFoldDB" id="A0A7K3WQD4"/>
<sequence>MSSTNILVVGAAGQIGTELVIALREQYGSDRVVASDLNPKPIDALANGPYESINVLDKHRLLEVVKSYKITEIYQLAALLSATAEQKPALGWDLNMNGLSNVLDLARDGHIKRIFWPSSIAVFGPHTPKVKTPQRTIMEPTTVYGITKVAGESWCEYYNKRYGTDVRSVRYPGIVGYKSNPGGGTTDYAVHIFHEAIKNGTYECFLSEQAALPMMYMPDAIKATLEIMNAPSDQIKLRTSYNISGVSFTPDVLAEAIKQHIPDFTISYNPDYRDGIAKSWPSSIDDSMAREDWGWKPDYSLERIVSDMLEHLREKAV</sequence>
<dbReference type="InterPro" id="IPR051225">
    <property type="entry name" value="NAD(P)_epim/dehydratase"/>
</dbReference>
<comment type="similarity">
    <text evidence="1">Belongs to the NAD(P)-dependent epimerase/dehydratase family.</text>
</comment>
<evidence type="ECO:0000256" key="1">
    <source>
        <dbReference type="ARBA" id="ARBA00007637"/>
    </source>
</evidence>
<evidence type="ECO:0000259" key="2">
    <source>
        <dbReference type="Pfam" id="PF01370"/>
    </source>
</evidence>
<keyword evidence="4" id="KW-1185">Reference proteome</keyword>
<dbReference type="RefSeq" id="WP_163285262.1">
    <property type="nucleotide sequence ID" value="NZ_JAAGVY010000016.1"/>
</dbReference>
<organism evidence="3 4">
    <name type="scientific">Cryomorpha ignava</name>
    <dbReference type="NCBI Taxonomy" id="101383"/>
    <lineage>
        <taxon>Bacteria</taxon>
        <taxon>Pseudomonadati</taxon>
        <taxon>Bacteroidota</taxon>
        <taxon>Flavobacteriia</taxon>
        <taxon>Flavobacteriales</taxon>
        <taxon>Cryomorphaceae</taxon>
        <taxon>Cryomorpha</taxon>
    </lineage>
</organism>
<dbReference type="FunFam" id="3.40.50.720:FF:000077">
    <property type="entry name" value="L-threonine 3-dehydrogenase, mitochondrial"/>
    <property type="match status" value="1"/>
</dbReference>
<protein>
    <submittedName>
        <fullName evidence="3">NAD-dependent epimerase/dehydratase family protein</fullName>
    </submittedName>
</protein>
<dbReference type="Pfam" id="PF01370">
    <property type="entry name" value="Epimerase"/>
    <property type="match status" value="1"/>
</dbReference>
<dbReference type="Gene3D" id="3.40.50.720">
    <property type="entry name" value="NAD(P)-binding Rossmann-like Domain"/>
    <property type="match status" value="1"/>
</dbReference>
<dbReference type="GO" id="GO:0006567">
    <property type="term" value="P:L-threonine catabolic process"/>
    <property type="evidence" value="ECO:0007669"/>
    <property type="project" value="TreeGrafter"/>
</dbReference>
<dbReference type="Proteomes" id="UP000486602">
    <property type="component" value="Unassembled WGS sequence"/>
</dbReference>
<dbReference type="InterPro" id="IPR001509">
    <property type="entry name" value="Epimerase_deHydtase"/>
</dbReference>
<dbReference type="InterPro" id="IPR036291">
    <property type="entry name" value="NAD(P)-bd_dom_sf"/>
</dbReference>
<dbReference type="EMBL" id="JAAGVY010000016">
    <property type="protein sequence ID" value="NEN23870.1"/>
    <property type="molecule type" value="Genomic_DNA"/>
</dbReference>
<feature type="domain" description="NAD-dependent epimerase/dehydratase" evidence="2">
    <location>
        <begin position="6"/>
        <end position="243"/>
    </location>
</feature>
<comment type="caution">
    <text evidence="3">The sequence shown here is derived from an EMBL/GenBank/DDBJ whole genome shotgun (WGS) entry which is preliminary data.</text>
</comment>
<evidence type="ECO:0000313" key="4">
    <source>
        <dbReference type="Proteomes" id="UP000486602"/>
    </source>
</evidence>